<dbReference type="SUPFAM" id="SSF49879">
    <property type="entry name" value="SMAD/FHA domain"/>
    <property type="match status" value="1"/>
</dbReference>
<dbReference type="InterPro" id="IPR008984">
    <property type="entry name" value="SMAD_FHA_dom_sf"/>
</dbReference>
<dbReference type="Gene3D" id="2.60.200.20">
    <property type="match status" value="1"/>
</dbReference>
<gene>
    <name evidence="3" type="ORF">BDP27DRAFT_1426013</name>
</gene>
<feature type="signal peptide" evidence="2">
    <location>
        <begin position="1"/>
        <end position="20"/>
    </location>
</feature>
<name>A0A9P5PLK3_9AGAR</name>
<proteinExistence type="predicted"/>
<dbReference type="OrthoDB" id="687730at2759"/>
<evidence type="ECO:0000313" key="4">
    <source>
        <dbReference type="Proteomes" id="UP000772434"/>
    </source>
</evidence>
<feature type="region of interest" description="Disordered" evidence="1">
    <location>
        <begin position="201"/>
        <end position="220"/>
    </location>
</feature>
<reference evidence="3" key="1">
    <citation type="submission" date="2020-11" db="EMBL/GenBank/DDBJ databases">
        <authorList>
            <consortium name="DOE Joint Genome Institute"/>
            <person name="Ahrendt S."/>
            <person name="Riley R."/>
            <person name="Andreopoulos W."/>
            <person name="Labutti K."/>
            <person name="Pangilinan J."/>
            <person name="Ruiz-Duenas F.J."/>
            <person name="Barrasa J.M."/>
            <person name="Sanchez-Garcia M."/>
            <person name="Camarero S."/>
            <person name="Miyauchi S."/>
            <person name="Serrano A."/>
            <person name="Linde D."/>
            <person name="Babiker R."/>
            <person name="Drula E."/>
            <person name="Ayuso-Fernandez I."/>
            <person name="Pacheco R."/>
            <person name="Padilla G."/>
            <person name="Ferreira P."/>
            <person name="Barriuso J."/>
            <person name="Kellner H."/>
            <person name="Castanera R."/>
            <person name="Alfaro M."/>
            <person name="Ramirez L."/>
            <person name="Pisabarro A.G."/>
            <person name="Kuo A."/>
            <person name="Tritt A."/>
            <person name="Lipzen A."/>
            <person name="He G."/>
            <person name="Yan M."/>
            <person name="Ng V."/>
            <person name="Cullen D."/>
            <person name="Martin F."/>
            <person name="Rosso M.-N."/>
            <person name="Henrissat B."/>
            <person name="Hibbett D."/>
            <person name="Martinez A.T."/>
            <person name="Grigoriev I.V."/>
        </authorList>
    </citation>
    <scope>NUCLEOTIDE SEQUENCE</scope>
    <source>
        <strain evidence="3">AH 40177</strain>
    </source>
</reference>
<dbReference type="AlphaFoldDB" id="A0A9P5PLK3"/>
<sequence length="267" mass="29337">MLFPSLLTVLLLLRFQEVSSGISSHSRLLGGVEELPRQEASSFCFCLAGLWEPWFDEFLELISQFQRCRSVDLHQTGWVACFGKTTPNSDLLSIQSWDLVRGDMQISLLLLVLLPHLELLKEEQDRIPSSLCQFEHPVSIHCLGTFSTARPCSLNEFVVLSTSLSSIFIPTAFLFTLSASLSPVHDIVRDMRVGDPALQINHPGDPSPAAPKFSVGDTKSSSSGTFLNHIRLAPAGPESCPYQLKDGDLLQMGVDYQGGSAEVKTCV</sequence>
<dbReference type="EMBL" id="JADNRY010000127">
    <property type="protein sequence ID" value="KAF9064255.1"/>
    <property type="molecule type" value="Genomic_DNA"/>
</dbReference>
<evidence type="ECO:0000313" key="3">
    <source>
        <dbReference type="EMBL" id="KAF9064255.1"/>
    </source>
</evidence>
<evidence type="ECO:0000256" key="1">
    <source>
        <dbReference type="SAM" id="MobiDB-lite"/>
    </source>
</evidence>
<feature type="chain" id="PRO_5040179484" description="FHA domain-containing protein" evidence="2">
    <location>
        <begin position="21"/>
        <end position="267"/>
    </location>
</feature>
<evidence type="ECO:0000256" key="2">
    <source>
        <dbReference type="SAM" id="SignalP"/>
    </source>
</evidence>
<accession>A0A9P5PLK3</accession>
<evidence type="ECO:0008006" key="5">
    <source>
        <dbReference type="Google" id="ProtNLM"/>
    </source>
</evidence>
<keyword evidence="4" id="KW-1185">Reference proteome</keyword>
<keyword evidence="2" id="KW-0732">Signal</keyword>
<protein>
    <recommendedName>
        <fullName evidence="5">FHA domain-containing protein</fullName>
    </recommendedName>
</protein>
<dbReference type="Proteomes" id="UP000772434">
    <property type="component" value="Unassembled WGS sequence"/>
</dbReference>
<comment type="caution">
    <text evidence="3">The sequence shown here is derived from an EMBL/GenBank/DDBJ whole genome shotgun (WGS) entry which is preliminary data.</text>
</comment>
<organism evidence="3 4">
    <name type="scientific">Rhodocollybia butyracea</name>
    <dbReference type="NCBI Taxonomy" id="206335"/>
    <lineage>
        <taxon>Eukaryota</taxon>
        <taxon>Fungi</taxon>
        <taxon>Dikarya</taxon>
        <taxon>Basidiomycota</taxon>
        <taxon>Agaricomycotina</taxon>
        <taxon>Agaricomycetes</taxon>
        <taxon>Agaricomycetidae</taxon>
        <taxon>Agaricales</taxon>
        <taxon>Marasmiineae</taxon>
        <taxon>Omphalotaceae</taxon>
        <taxon>Rhodocollybia</taxon>
    </lineage>
</organism>